<dbReference type="FunFam" id="3.40.50.300:FF:000011">
    <property type="entry name" value="Putative ABC transporter ATP-binding component"/>
    <property type="match status" value="1"/>
</dbReference>
<dbReference type="Proteomes" id="UP000198797">
    <property type="component" value="Unassembled WGS sequence"/>
</dbReference>
<dbReference type="Pfam" id="PF00005">
    <property type="entry name" value="ABC_tran"/>
    <property type="match status" value="2"/>
</dbReference>
<evidence type="ECO:0000313" key="6">
    <source>
        <dbReference type="Proteomes" id="UP000198797"/>
    </source>
</evidence>
<dbReference type="Gene3D" id="3.40.50.300">
    <property type="entry name" value="P-loop containing nucleotide triphosphate hydrolases"/>
    <property type="match status" value="2"/>
</dbReference>
<keyword evidence="2 5" id="KW-0067">ATP-binding</keyword>
<proteinExistence type="predicted"/>
<evidence type="ECO:0000256" key="3">
    <source>
        <dbReference type="SAM" id="Coils"/>
    </source>
</evidence>
<dbReference type="InterPro" id="IPR027417">
    <property type="entry name" value="P-loop_NTPase"/>
</dbReference>
<evidence type="ECO:0000313" key="5">
    <source>
        <dbReference type="EMBL" id="SCF39900.1"/>
    </source>
</evidence>
<sequence>MSAQLTLRDVSRSFAHRRVFDAVSFTIAPGERVGIVGENGSGKSTLLRLIAGRDHPDDGEVIVLADGGVGHLGQVVDLPDDSTVGDAIDAALGEIRDLERRIAVAERELGSASTERMADYSTLRTAFELRDGYRADARVESAMSRLDIGDLDRDRRLGTLSGGQLARLALAGVLSAEPELLLLDEPTNDLDQQAVSWLENRLRSHHGTVVVVTHDRLLLERVATAIIEVDGDRRTVHRYGNGYASYLAEKRAARQRWEQAYAQWVGEIAHWTEWGATTAYRVAPGRAIKDHNKCKYNGDGRRVQESISTRVRSAAERLERLRADPVPEPPEPLHLHAPWDAGDREGPVLELRDVRVDGRLDVDELVLHAGQRLLVSGPNGAGKSTLLEVASGRLRPDRGTIDRHGRIGYLPQDVPSPRADVSLLVAFGQGRVGTVEEHGERLRSLGLFRPADFRTPVGALSVGQRRRLALARLLDQDAELLLLDEPTNHLSLALVEEFEAALAVYTGAIVVVSHDRMLHERWRGGELALEAGRVVRLDTDDRVRVDAGQG</sequence>
<dbReference type="InterPro" id="IPR051309">
    <property type="entry name" value="ABCF_ATPase"/>
</dbReference>
<dbReference type="CDD" id="cd03221">
    <property type="entry name" value="ABCF_EF-3"/>
    <property type="match status" value="1"/>
</dbReference>
<dbReference type="PANTHER" id="PTHR42855:SF2">
    <property type="entry name" value="DRUG RESISTANCE ABC TRANSPORTER,ATP-BINDING PROTEIN"/>
    <property type="match status" value="1"/>
</dbReference>
<name>A0A1C5A3X4_9ACTN</name>
<dbReference type="SMART" id="SM00382">
    <property type="entry name" value="AAA"/>
    <property type="match status" value="2"/>
</dbReference>
<dbReference type="EMBL" id="FMCU01000013">
    <property type="protein sequence ID" value="SCF39900.1"/>
    <property type="molecule type" value="Genomic_DNA"/>
</dbReference>
<dbReference type="SUPFAM" id="SSF52540">
    <property type="entry name" value="P-loop containing nucleoside triphosphate hydrolases"/>
    <property type="match status" value="2"/>
</dbReference>
<dbReference type="GO" id="GO:0016887">
    <property type="term" value="F:ATP hydrolysis activity"/>
    <property type="evidence" value="ECO:0007669"/>
    <property type="project" value="InterPro"/>
</dbReference>
<dbReference type="InterPro" id="IPR017871">
    <property type="entry name" value="ABC_transporter-like_CS"/>
</dbReference>
<keyword evidence="6" id="KW-1185">Reference proteome</keyword>
<dbReference type="PROSITE" id="PS50893">
    <property type="entry name" value="ABC_TRANSPORTER_2"/>
    <property type="match status" value="2"/>
</dbReference>
<keyword evidence="3" id="KW-0175">Coiled coil</keyword>
<dbReference type="InterPro" id="IPR003593">
    <property type="entry name" value="AAA+_ATPase"/>
</dbReference>
<dbReference type="GO" id="GO:0005524">
    <property type="term" value="F:ATP binding"/>
    <property type="evidence" value="ECO:0007669"/>
    <property type="project" value="UniProtKB-KW"/>
</dbReference>
<evidence type="ECO:0000256" key="1">
    <source>
        <dbReference type="ARBA" id="ARBA00022741"/>
    </source>
</evidence>
<feature type="coiled-coil region" evidence="3">
    <location>
        <begin position="88"/>
        <end position="115"/>
    </location>
</feature>
<dbReference type="PROSITE" id="PS00211">
    <property type="entry name" value="ABC_TRANSPORTER_1"/>
    <property type="match status" value="2"/>
</dbReference>
<organism evidence="5 6">
    <name type="scientific">Micromonospora matsumotoense</name>
    <dbReference type="NCBI Taxonomy" id="121616"/>
    <lineage>
        <taxon>Bacteria</taxon>
        <taxon>Bacillati</taxon>
        <taxon>Actinomycetota</taxon>
        <taxon>Actinomycetes</taxon>
        <taxon>Micromonosporales</taxon>
        <taxon>Micromonosporaceae</taxon>
        <taxon>Micromonospora</taxon>
    </lineage>
</organism>
<dbReference type="OrthoDB" id="4500804at2"/>
<evidence type="ECO:0000256" key="2">
    <source>
        <dbReference type="ARBA" id="ARBA00022840"/>
    </source>
</evidence>
<dbReference type="RefSeq" id="WP_091250120.1">
    <property type="nucleotide sequence ID" value="NZ_FMCU01000013.1"/>
</dbReference>
<evidence type="ECO:0000259" key="4">
    <source>
        <dbReference type="PROSITE" id="PS50893"/>
    </source>
</evidence>
<keyword evidence="1" id="KW-0547">Nucleotide-binding</keyword>
<gene>
    <name evidence="5" type="ORF">GA0070216_11388</name>
</gene>
<protein>
    <submittedName>
        <fullName evidence="5">Macrolide transport system ATP-binding/permease protein</fullName>
    </submittedName>
</protein>
<dbReference type="PANTHER" id="PTHR42855">
    <property type="entry name" value="ABC TRANSPORTER ATP-BINDING SUBUNIT"/>
    <property type="match status" value="1"/>
</dbReference>
<reference evidence="6" key="1">
    <citation type="submission" date="2016-06" db="EMBL/GenBank/DDBJ databases">
        <authorList>
            <person name="Varghese N."/>
            <person name="Submissions Spin"/>
        </authorList>
    </citation>
    <scope>NUCLEOTIDE SEQUENCE [LARGE SCALE GENOMIC DNA]</scope>
    <source>
        <strain evidence="6">DSM 44100</strain>
    </source>
</reference>
<dbReference type="InterPro" id="IPR003439">
    <property type="entry name" value="ABC_transporter-like_ATP-bd"/>
</dbReference>
<dbReference type="STRING" id="121616.GA0070216_11388"/>
<accession>A0A1C5A3X4</accession>
<feature type="domain" description="ABC transporter" evidence="4">
    <location>
        <begin position="5"/>
        <end position="256"/>
    </location>
</feature>
<dbReference type="AlphaFoldDB" id="A0A1C5A3X4"/>
<feature type="domain" description="ABC transporter" evidence="4">
    <location>
        <begin position="343"/>
        <end position="547"/>
    </location>
</feature>